<evidence type="ECO:0000256" key="5">
    <source>
        <dbReference type="ARBA" id="ARBA00022989"/>
    </source>
</evidence>
<comment type="caution">
    <text evidence="10">The sequence shown here is derived from an EMBL/GenBank/DDBJ whole genome shotgun (WGS) entry which is preliminary data.</text>
</comment>
<accession>A0ABX0TM42</accession>
<evidence type="ECO:0000256" key="6">
    <source>
        <dbReference type="ARBA" id="ARBA00023136"/>
    </source>
</evidence>
<dbReference type="EMBL" id="JAAOZD010000004">
    <property type="protein sequence ID" value="NIJ01951.1"/>
    <property type="molecule type" value="Genomic_DNA"/>
</dbReference>
<organism evidence="10 11">
    <name type="scientific">Paenarthrobacter ilicis</name>
    <dbReference type="NCBI Taxonomy" id="43665"/>
    <lineage>
        <taxon>Bacteria</taxon>
        <taxon>Bacillati</taxon>
        <taxon>Actinomycetota</taxon>
        <taxon>Actinomycetes</taxon>
        <taxon>Micrococcales</taxon>
        <taxon>Micrococcaceae</taxon>
        <taxon>Paenarthrobacter</taxon>
    </lineage>
</organism>
<name>A0ABX0TM42_9MICC</name>
<comment type="similarity">
    <text evidence="2">Belongs to the bacterial sugar transferase family.</text>
</comment>
<evidence type="ECO:0000256" key="1">
    <source>
        <dbReference type="ARBA" id="ARBA00004141"/>
    </source>
</evidence>
<evidence type="ECO:0000256" key="2">
    <source>
        <dbReference type="ARBA" id="ARBA00006464"/>
    </source>
</evidence>
<reference evidence="10 11" key="1">
    <citation type="submission" date="2020-03" db="EMBL/GenBank/DDBJ databases">
        <title>Genomic Encyclopedia of Type Strains, Phase III (KMG-III): the genomes of soil and plant-associated and newly described type strains.</title>
        <authorList>
            <person name="Whitman W."/>
        </authorList>
    </citation>
    <scope>NUCLEOTIDE SEQUENCE [LARGE SCALE GENOMIC DNA]</scope>
    <source>
        <strain evidence="10 11">CECT 4207</strain>
    </source>
</reference>
<evidence type="ECO:0000313" key="11">
    <source>
        <dbReference type="Proteomes" id="UP000802392"/>
    </source>
</evidence>
<keyword evidence="11" id="KW-1185">Reference proteome</keyword>
<keyword evidence="3" id="KW-0808">Transferase</keyword>
<dbReference type="Pfam" id="PF13727">
    <property type="entry name" value="CoA_binding_3"/>
    <property type="match status" value="1"/>
</dbReference>
<dbReference type="InterPro" id="IPR017475">
    <property type="entry name" value="EPS_sugar_tfrase"/>
</dbReference>
<feature type="domain" description="Bacterial sugar transferase" evidence="9">
    <location>
        <begin position="370"/>
        <end position="556"/>
    </location>
</feature>
<dbReference type="PANTHER" id="PTHR30576:SF10">
    <property type="entry name" value="SLL5057 PROTEIN"/>
    <property type="match status" value="1"/>
</dbReference>
<dbReference type="Proteomes" id="UP000802392">
    <property type="component" value="Unassembled WGS sequence"/>
</dbReference>
<protein>
    <submittedName>
        <fullName evidence="10">Exopolysaccharide biosynthesis polyprenyl glycosylphosphotransferase</fullName>
    </submittedName>
</protein>
<dbReference type="InterPro" id="IPR003362">
    <property type="entry name" value="Bact_transf"/>
</dbReference>
<dbReference type="RefSeq" id="WP_167266506.1">
    <property type="nucleotide sequence ID" value="NZ_BAAAVO010000012.1"/>
</dbReference>
<feature type="transmembrane region" description="Helical" evidence="8">
    <location>
        <begin position="199"/>
        <end position="218"/>
    </location>
</feature>
<feature type="region of interest" description="Disordered" evidence="7">
    <location>
        <begin position="61"/>
        <end position="81"/>
    </location>
</feature>
<dbReference type="NCBIfam" id="TIGR03025">
    <property type="entry name" value="EPS_sugtrans"/>
    <property type="match status" value="1"/>
</dbReference>
<feature type="transmembrane region" description="Helical" evidence="8">
    <location>
        <begin position="104"/>
        <end position="123"/>
    </location>
</feature>
<keyword evidence="4 8" id="KW-0812">Transmembrane</keyword>
<evidence type="ECO:0000256" key="3">
    <source>
        <dbReference type="ARBA" id="ARBA00022679"/>
    </source>
</evidence>
<sequence length="563" mass="61193">MVKVPVLHLGRATASKGARVPHGATPLPAVPAAIDVNPPLSPWIDKSAAAQRTEKAGLAARGPDITMDPAPSVTQASAAAVPSDLSATSSDKVRKPWTLVLTHSLRLADTVLVAAAVTAGMLLDTARNTSDAGPVVHPAIALLLGAAWMAALEIYRTRDPKVLGIGPEEYKRVLSATVRVFGFLALLAVIVRIEAFSTFVVVSLPVGLAALTASRWSFRRWLSREKSKGRCLSRALVVGEAQDVRYVIKQINKKSGAAYSIVGACLPGARRGTVISVDHLRVPVLSSIYGIARTVEQTGANAVIVAGPVPGGHRFIQELGWRLEENAAELVLAATLTNVAGPRIHWRPVEGLPLMHVDIPHYSGGKHTLKRLMDMAVAATALALLAPLLLALAVIVRSDSPGPVLFRQERIGRRGTTFTMLKFRSMVVDAESHLENLAQQNEGAGVLFKIRGDPRVTRCGRWMRKYSLDELPQFWNVLRGEMSLVGPRPPLSREVNAYEQHTHRRLLIKPGITGLWQINGRSDLPWDEAVRLDLYYVENWSIAGDLMIMWRTFRAMTRPAGAY</sequence>
<feature type="transmembrane region" description="Helical" evidence="8">
    <location>
        <begin position="135"/>
        <end position="155"/>
    </location>
</feature>
<evidence type="ECO:0000256" key="7">
    <source>
        <dbReference type="SAM" id="MobiDB-lite"/>
    </source>
</evidence>
<evidence type="ECO:0000259" key="9">
    <source>
        <dbReference type="Pfam" id="PF02397"/>
    </source>
</evidence>
<proteinExistence type="inferred from homology"/>
<comment type="subcellular location">
    <subcellularLocation>
        <location evidence="1">Membrane</location>
        <topology evidence="1">Multi-pass membrane protein</topology>
    </subcellularLocation>
</comment>
<dbReference type="PANTHER" id="PTHR30576">
    <property type="entry name" value="COLANIC BIOSYNTHESIS UDP-GLUCOSE LIPID CARRIER TRANSFERASE"/>
    <property type="match status" value="1"/>
</dbReference>
<evidence type="ECO:0000313" key="10">
    <source>
        <dbReference type="EMBL" id="NIJ01951.1"/>
    </source>
</evidence>
<evidence type="ECO:0000256" key="8">
    <source>
        <dbReference type="SAM" id="Phobius"/>
    </source>
</evidence>
<feature type="transmembrane region" description="Helical" evidence="8">
    <location>
        <begin position="176"/>
        <end position="193"/>
    </location>
</feature>
<keyword evidence="6 8" id="KW-0472">Membrane</keyword>
<feature type="transmembrane region" description="Helical" evidence="8">
    <location>
        <begin position="376"/>
        <end position="396"/>
    </location>
</feature>
<gene>
    <name evidence="10" type="ORF">FHR86_002283</name>
</gene>
<evidence type="ECO:0000256" key="4">
    <source>
        <dbReference type="ARBA" id="ARBA00022692"/>
    </source>
</evidence>
<keyword evidence="5 8" id="KW-1133">Transmembrane helix</keyword>
<dbReference type="Pfam" id="PF02397">
    <property type="entry name" value="Bac_transf"/>
    <property type="match status" value="1"/>
</dbReference>